<reference evidence="2 3" key="1">
    <citation type="submission" date="2017-11" db="EMBL/GenBank/DDBJ databases">
        <title>Infants hospitalized years apart are colonized by the same room-sourced microbial strains.</title>
        <authorList>
            <person name="Brooks B."/>
            <person name="Olm M.R."/>
            <person name="Firek B.A."/>
            <person name="Baker R."/>
            <person name="Thomas B.C."/>
            <person name="Morowitz M.J."/>
            <person name="Banfield J.F."/>
        </authorList>
    </citation>
    <scope>NUCLEOTIDE SEQUENCE [LARGE SCALE GENOMIC DNA]</scope>
    <source>
        <strain evidence="2">S2_009_000_R2_76</strain>
    </source>
</reference>
<feature type="compositionally biased region" description="Low complexity" evidence="1">
    <location>
        <begin position="95"/>
        <end position="105"/>
    </location>
</feature>
<gene>
    <name evidence="2" type="ORF">DI598_18365</name>
</gene>
<dbReference type="EMBL" id="QFOI01000528">
    <property type="protein sequence ID" value="PZP41317.1"/>
    <property type="molecule type" value="Genomic_DNA"/>
</dbReference>
<protein>
    <recommendedName>
        <fullName evidence="4">YtxH domain-containing protein</fullName>
    </recommendedName>
</protein>
<evidence type="ECO:0000313" key="3">
    <source>
        <dbReference type="Proteomes" id="UP000249645"/>
    </source>
</evidence>
<accession>A0A2W5EIB8</accession>
<evidence type="ECO:0008006" key="4">
    <source>
        <dbReference type="Google" id="ProtNLM"/>
    </source>
</evidence>
<dbReference type="AlphaFoldDB" id="A0A2W5EIB8"/>
<feature type="region of interest" description="Disordered" evidence="1">
    <location>
        <begin position="87"/>
        <end position="113"/>
    </location>
</feature>
<dbReference type="Proteomes" id="UP000249645">
    <property type="component" value="Unassembled WGS sequence"/>
</dbReference>
<organism evidence="2 3">
    <name type="scientific">Pseudopedobacter saltans</name>
    <dbReference type="NCBI Taxonomy" id="151895"/>
    <lineage>
        <taxon>Bacteria</taxon>
        <taxon>Pseudomonadati</taxon>
        <taxon>Bacteroidota</taxon>
        <taxon>Sphingobacteriia</taxon>
        <taxon>Sphingobacteriales</taxon>
        <taxon>Sphingobacteriaceae</taxon>
        <taxon>Pseudopedobacter</taxon>
    </lineage>
</organism>
<evidence type="ECO:0000313" key="2">
    <source>
        <dbReference type="EMBL" id="PZP41317.1"/>
    </source>
</evidence>
<proteinExistence type="predicted"/>
<sequence length="113" mass="11839">MGVDAKHIATFLLGAAAGAAALKYASMNDEEKEKLAQTLKDKAGKVKDEASATFDKASDYFSELTSKGGESLKEHWAEASDYLKNMFGGNKTDSESTASSATPTENGPEPAAS</sequence>
<comment type="caution">
    <text evidence="2">The sequence shown here is derived from an EMBL/GenBank/DDBJ whole genome shotgun (WGS) entry which is preliminary data.</text>
</comment>
<name>A0A2W5EIB8_9SPHI</name>
<evidence type="ECO:0000256" key="1">
    <source>
        <dbReference type="SAM" id="MobiDB-lite"/>
    </source>
</evidence>